<dbReference type="EMBL" id="BAABIS010000001">
    <property type="protein sequence ID" value="GAA4854369.1"/>
    <property type="molecule type" value="Genomic_DNA"/>
</dbReference>
<evidence type="ECO:0000256" key="1">
    <source>
        <dbReference type="SAM" id="MobiDB-lite"/>
    </source>
</evidence>
<name>A0ABP9DSY8_9ACTN</name>
<evidence type="ECO:0000313" key="4">
    <source>
        <dbReference type="EMBL" id="GAA4854369.1"/>
    </source>
</evidence>
<feature type="region of interest" description="Disordered" evidence="1">
    <location>
        <begin position="476"/>
        <end position="530"/>
    </location>
</feature>
<feature type="signal peptide" evidence="3">
    <location>
        <begin position="1"/>
        <end position="29"/>
    </location>
</feature>
<dbReference type="Proteomes" id="UP001501752">
    <property type="component" value="Unassembled WGS sequence"/>
</dbReference>
<proteinExistence type="predicted"/>
<evidence type="ECO:0008006" key="6">
    <source>
        <dbReference type="Google" id="ProtNLM"/>
    </source>
</evidence>
<keyword evidence="2" id="KW-1133">Transmembrane helix</keyword>
<keyword evidence="2" id="KW-0812">Transmembrane</keyword>
<keyword evidence="5" id="KW-1185">Reference proteome</keyword>
<dbReference type="RefSeq" id="WP_345697742.1">
    <property type="nucleotide sequence ID" value="NZ_BAABIS010000001.1"/>
</dbReference>
<feature type="compositionally biased region" description="Low complexity" evidence="1">
    <location>
        <begin position="481"/>
        <end position="498"/>
    </location>
</feature>
<sequence length="571" mass="58486">MRTLRARTLALPTAVAALALSAAAVPAHADDIKLSLSAPGSVQIPGKPVTKQEWDENLHLRIGRTGNTDVKNVKVVFDTKDLAGIAALSVDRCAVQGTVTTCDQPDLRFDSINISQHPFLNAVDGVKPGTSGVLHIKVTASGATEATADVRVDVGGPDFKAKDLAPITDAKVGGAVTPAIVFANRGGTASRKIVVEVSAVSALEVRQWPSNCEYAQEPDGSYEGRSWPGALDGVCVIDTPVAPGEVFKLSPLTFTVGATAEYDFADISVYPTEDSEVSAIPLWRKNLKLTRGTGPAMTATKTTDAALLTEERHPYDMRVEQEVRTDNPADFSALGAWAPAPGGRTGTLTVGERNDGPASIYDRSGGEAAPSVRVVFPDGVSVTKTPTGCSAVTWEDGQQVAKPNKYDCGGPWWVPSGFQGTYAFELAVAAPESAPAATVSLQNTESKYGTGHASAVMSWDHNAANDLVKVALGTSASGSIPTAKPKPTPTSTGPTSAPVVSLPTATPSAQRSTGAPSSAPAGGSASHTGGNLASTGASGIGPMVGGGIAAIALGGGVIALVARRRKAGAHQ</sequence>
<protein>
    <recommendedName>
        <fullName evidence="6">Gram-positive cocci surface proteins LPxTG domain-containing protein</fullName>
    </recommendedName>
</protein>
<accession>A0ABP9DSY8</accession>
<feature type="compositionally biased region" description="Low complexity" evidence="1">
    <location>
        <begin position="512"/>
        <end position="530"/>
    </location>
</feature>
<comment type="caution">
    <text evidence="4">The sequence shown here is derived from an EMBL/GenBank/DDBJ whole genome shotgun (WGS) entry which is preliminary data.</text>
</comment>
<keyword evidence="2" id="KW-0472">Membrane</keyword>
<evidence type="ECO:0000313" key="5">
    <source>
        <dbReference type="Proteomes" id="UP001501752"/>
    </source>
</evidence>
<reference evidence="5" key="1">
    <citation type="journal article" date="2019" name="Int. J. Syst. Evol. Microbiol.">
        <title>The Global Catalogue of Microorganisms (GCM) 10K type strain sequencing project: providing services to taxonomists for standard genome sequencing and annotation.</title>
        <authorList>
            <consortium name="The Broad Institute Genomics Platform"/>
            <consortium name="The Broad Institute Genome Sequencing Center for Infectious Disease"/>
            <person name="Wu L."/>
            <person name="Ma J."/>
        </authorList>
    </citation>
    <scope>NUCLEOTIDE SEQUENCE [LARGE SCALE GENOMIC DNA]</scope>
    <source>
        <strain evidence="5">JCM 13006</strain>
    </source>
</reference>
<keyword evidence="3" id="KW-0732">Signal</keyword>
<evidence type="ECO:0000256" key="2">
    <source>
        <dbReference type="SAM" id="Phobius"/>
    </source>
</evidence>
<organism evidence="4 5">
    <name type="scientific">Kitasatospora terrestris</name>
    <dbReference type="NCBI Taxonomy" id="258051"/>
    <lineage>
        <taxon>Bacteria</taxon>
        <taxon>Bacillati</taxon>
        <taxon>Actinomycetota</taxon>
        <taxon>Actinomycetes</taxon>
        <taxon>Kitasatosporales</taxon>
        <taxon>Streptomycetaceae</taxon>
        <taxon>Kitasatospora</taxon>
    </lineage>
</organism>
<evidence type="ECO:0000256" key="3">
    <source>
        <dbReference type="SAM" id="SignalP"/>
    </source>
</evidence>
<feature type="chain" id="PRO_5045944065" description="Gram-positive cocci surface proteins LPxTG domain-containing protein" evidence="3">
    <location>
        <begin position="30"/>
        <end position="571"/>
    </location>
</feature>
<gene>
    <name evidence="4" type="ORF">GCM10023235_34710</name>
</gene>
<feature type="transmembrane region" description="Helical" evidence="2">
    <location>
        <begin position="540"/>
        <end position="562"/>
    </location>
</feature>